<protein>
    <submittedName>
        <fullName evidence="1">Uncharacterized protein</fullName>
    </submittedName>
</protein>
<evidence type="ECO:0000313" key="2">
    <source>
        <dbReference type="Proteomes" id="UP000002812"/>
    </source>
</evidence>
<dbReference type="EMBL" id="AKHY01000125">
    <property type="protein sequence ID" value="EIT79685.1"/>
    <property type="molecule type" value="Genomic_DNA"/>
</dbReference>
<reference evidence="2" key="2">
    <citation type="submission" date="2012-06" db="EMBL/GenBank/DDBJ databases">
        <title>Comparative genomic analyses of Aspergillus oryzae 3.042 and A. oryzae RIB40 for soy-sauce fermentation.</title>
        <authorList>
            <person name="Zhao G."/>
            <person name="Hou L."/>
            <person name="Wang C."/>
            <person name="Cao X."/>
        </authorList>
    </citation>
    <scope>NUCLEOTIDE SEQUENCE [LARGE SCALE GENOMIC DNA]</scope>
    <source>
        <strain evidence="2">3.042</strain>
    </source>
</reference>
<comment type="caution">
    <text evidence="1">The sequence shown here is derived from an EMBL/GenBank/DDBJ whole genome shotgun (WGS) entry which is preliminary data.</text>
</comment>
<dbReference type="Proteomes" id="UP000002812">
    <property type="component" value="Unassembled WGS sequence"/>
</dbReference>
<gene>
    <name evidence="1" type="ORF">Ao3042_03906</name>
</gene>
<name>I8TYW3_ASPO3</name>
<dbReference type="AlphaFoldDB" id="I8TYW3"/>
<proteinExistence type="predicted"/>
<accession>I8TYW3</accession>
<sequence length="104" mass="11526">MFVVFSLFYPCCQRVGIHDRFVAGDFDLLDSQWSSQVDRLDSGEILSAPGPPCITLNCKAAKPGRAGYVVASAFRFKFEGDKEYPGQAGKQAWFSLTLEPVIMK</sequence>
<organism evidence="1 2">
    <name type="scientific">Aspergillus oryzae (strain 3.042)</name>
    <name type="common">Yellow koji mold</name>
    <dbReference type="NCBI Taxonomy" id="1160506"/>
    <lineage>
        <taxon>Eukaryota</taxon>
        <taxon>Fungi</taxon>
        <taxon>Dikarya</taxon>
        <taxon>Ascomycota</taxon>
        <taxon>Pezizomycotina</taxon>
        <taxon>Eurotiomycetes</taxon>
        <taxon>Eurotiomycetidae</taxon>
        <taxon>Eurotiales</taxon>
        <taxon>Aspergillaceae</taxon>
        <taxon>Aspergillus</taxon>
        <taxon>Aspergillus subgen. Circumdati</taxon>
    </lineage>
</organism>
<dbReference type="HOGENOM" id="CLU_2249538_0_0_1"/>
<evidence type="ECO:0000313" key="1">
    <source>
        <dbReference type="EMBL" id="EIT79685.1"/>
    </source>
</evidence>
<reference evidence="1 2" key="1">
    <citation type="journal article" date="2012" name="Eukaryot. Cell">
        <title>Draft genome sequence of Aspergillus oryzae strain 3.042.</title>
        <authorList>
            <person name="Zhao G."/>
            <person name="Yao Y."/>
            <person name="Qi W."/>
            <person name="Wang C."/>
            <person name="Hou L."/>
            <person name="Zeng B."/>
            <person name="Cao X."/>
        </authorList>
    </citation>
    <scope>NUCLEOTIDE SEQUENCE [LARGE SCALE GENOMIC DNA]</scope>
    <source>
        <strain evidence="1 2">3.042</strain>
    </source>
</reference>